<dbReference type="OrthoDB" id="7862722at2759"/>
<accession>A0A6P4IJM4</accession>
<gene>
    <name evidence="3" type="primary">LOC108079374</name>
</gene>
<dbReference type="GeneID" id="108079374"/>
<proteinExistence type="predicted"/>
<protein>
    <submittedName>
        <fullName evidence="3">Uncharacterized protein</fullName>
    </submittedName>
</protein>
<feature type="region of interest" description="Disordered" evidence="1">
    <location>
        <begin position="35"/>
        <end position="58"/>
    </location>
</feature>
<dbReference type="Proteomes" id="UP001652661">
    <property type="component" value="Chromosome X"/>
</dbReference>
<evidence type="ECO:0000313" key="3">
    <source>
        <dbReference type="RefSeq" id="XP_017029177.1"/>
    </source>
</evidence>
<organism evidence="2 3">
    <name type="scientific">Drosophila kikkawai</name>
    <name type="common">Fruit fly</name>
    <dbReference type="NCBI Taxonomy" id="30033"/>
    <lineage>
        <taxon>Eukaryota</taxon>
        <taxon>Metazoa</taxon>
        <taxon>Ecdysozoa</taxon>
        <taxon>Arthropoda</taxon>
        <taxon>Hexapoda</taxon>
        <taxon>Insecta</taxon>
        <taxon>Pterygota</taxon>
        <taxon>Neoptera</taxon>
        <taxon>Endopterygota</taxon>
        <taxon>Diptera</taxon>
        <taxon>Brachycera</taxon>
        <taxon>Muscomorpha</taxon>
        <taxon>Ephydroidea</taxon>
        <taxon>Drosophilidae</taxon>
        <taxon>Drosophila</taxon>
        <taxon>Sophophora</taxon>
    </lineage>
</organism>
<evidence type="ECO:0000313" key="2">
    <source>
        <dbReference type="Proteomes" id="UP001652661"/>
    </source>
</evidence>
<sequence length="146" mass="16500">MSQSRINVFVPPINNFPELILGGYALKDRVQVLPQGQGQGQNQGQRSKSKPSSTEPLEERELQYLYVIDSQGRLLEHMRYSGDYRVALREAFASENIVPSKIALNSQAQSDLKREPSTSNTVLTQTQTQFQFKLQSQSQSQAQELQ</sequence>
<dbReference type="RefSeq" id="XP_017029177.1">
    <property type="nucleotide sequence ID" value="XM_017173688.3"/>
</dbReference>
<name>A0A6P4IJM4_DROKI</name>
<keyword evidence="2" id="KW-1185">Reference proteome</keyword>
<dbReference type="AlphaFoldDB" id="A0A6P4IJM4"/>
<reference evidence="3" key="1">
    <citation type="submission" date="2025-08" db="UniProtKB">
        <authorList>
            <consortium name="RefSeq"/>
        </authorList>
    </citation>
    <scope>IDENTIFICATION</scope>
    <source>
        <strain evidence="3">14028-0561.14</strain>
        <tissue evidence="3">Whole fly</tissue>
    </source>
</reference>
<evidence type="ECO:0000256" key="1">
    <source>
        <dbReference type="SAM" id="MobiDB-lite"/>
    </source>
</evidence>